<dbReference type="EMBL" id="EU016666">
    <property type="protein sequence ID" value="ABZ10109.1"/>
    <property type="molecule type" value="Genomic_DNA"/>
</dbReference>
<evidence type="ECO:0000313" key="2">
    <source>
        <dbReference type="EMBL" id="ABZ10109.1"/>
    </source>
</evidence>
<feature type="transmembrane region" description="Helical" evidence="1">
    <location>
        <begin position="12"/>
        <end position="32"/>
    </location>
</feature>
<dbReference type="AlphaFoldDB" id="B3TC00"/>
<accession>B3TC00</accession>
<feature type="transmembrane region" description="Helical" evidence="1">
    <location>
        <begin position="38"/>
        <end position="59"/>
    </location>
</feature>
<keyword evidence="1" id="KW-0812">Transmembrane</keyword>
<organism evidence="2">
    <name type="scientific">uncultured marine microorganism HF4000_APKG10F17</name>
    <dbReference type="NCBI Taxonomy" id="455558"/>
    <lineage>
        <taxon>unclassified sequences</taxon>
        <taxon>environmental samples</taxon>
    </lineage>
</organism>
<reference evidence="2" key="1">
    <citation type="journal article" date="2008" name="ISME J.">
        <title>Genomic patterns of recombination, clonal divergence and environment in marine microbial populations.</title>
        <authorList>
            <person name="Konstantinidis K.T."/>
            <person name="Delong E.F."/>
        </authorList>
    </citation>
    <scope>NUCLEOTIDE SEQUENCE</scope>
</reference>
<keyword evidence="1" id="KW-1133">Transmembrane helix</keyword>
<name>B3TC00_9ZZZZ</name>
<gene>
    <name evidence="2" type="ORF">ALOHA_HF4000APKG10F17ctg1g9</name>
</gene>
<protein>
    <submittedName>
        <fullName evidence="2">Uncharacterized protein</fullName>
    </submittedName>
</protein>
<proteinExistence type="predicted"/>
<keyword evidence="1" id="KW-0472">Membrane</keyword>
<sequence length="66" mass="7046">MDEDERQKNSFGLGLIVGGIIFFVCLSGFPLFGTKLDLIGSLGVGFGTGFSASVVSYMMSRDSEED</sequence>
<evidence type="ECO:0000256" key="1">
    <source>
        <dbReference type="SAM" id="Phobius"/>
    </source>
</evidence>